<evidence type="ECO:0000259" key="6">
    <source>
        <dbReference type="SMART" id="SM00829"/>
    </source>
</evidence>
<dbReference type="Pfam" id="PF00107">
    <property type="entry name" value="ADH_zinc_N"/>
    <property type="match status" value="1"/>
</dbReference>
<evidence type="ECO:0000256" key="5">
    <source>
        <dbReference type="ARBA" id="ARBA00023002"/>
    </source>
</evidence>
<sequence>MGVRNGVHRTQTAVVGNDKGGLEVSHEAPVPEVKEDLVLVRTRAVSVNPVDAKMMGPYVTAGAISGCDFSGVVEEVGPDAAQHGIKIGDRVCAAIMGQNSIEPSLGAFAEHVGARAEGLIKLPETVSFEKGSAFGTSFMTAGLALFKSLNLPGYPLEPGAKSLPVLVYGGSTATGTAAIQLLRLAGFSPVVTCSPHNFELVKSYGAEAVFDYRATDCASAIRSHTRNSLKYALDCISTAESMQICYAALGRAGGRYTALDPYPETVAGTRKIVKADWVLGPIMLGRDIGWPAPHGRPADQDMYAFGVKWRKTVQELLDQGLIREHPLFVQSGGLAGVLQGMEAIRAKKISGKKLVYKMSE</sequence>
<dbReference type="Gene3D" id="3.90.180.10">
    <property type="entry name" value="Medium-chain alcohol dehydrogenases, catalytic domain"/>
    <property type="match status" value="1"/>
</dbReference>
<reference evidence="7 8" key="1">
    <citation type="journal article" date="2016" name="Fungal Biol.">
        <title>The genome of Xylona heveae provides a window into fungal endophytism.</title>
        <authorList>
            <person name="Gazis R."/>
            <person name="Kuo A."/>
            <person name="Riley R."/>
            <person name="LaButti K."/>
            <person name="Lipzen A."/>
            <person name="Lin J."/>
            <person name="Amirebrahimi M."/>
            <person name="Hesse C.N."/>
            <person name="Spatafora J.W."/>
            <person name="Henrissat B."/>
            <person name="Hainaut M."/>
            <person name="Grigoriev I.V."/>
            <person name="Hibbett D.S."/>
        </authorList>
    </citation>
    <scope>NUCLEOTIDE SEQUENCE [LARGE SCALE GENOMIC DNA]</scope>
    <source>
        <strain evidence="7 8">TC161</strain>
    </source>
</reference>
<dbReference type="Proteomes" id="UP000076632">
    <property type="component" value="Unassembled WGS sequence"/>
</dbReference>
<protein>
    <submittedName>
        <fullName evidence="7">Putative zinc-binding dehydrogenase family oxidoreductase</fullName>
    </submittedName>
</protein>
<dbReference type="CDD" id="cd08249">
    <property type="entry name" value="enoyl_reductase_like"/>
    <property type="match status" value="1"/>
</dbReference>
<dbReference type="InterPro" id="IPR013154">
    <property type="entry name" value="ADH-like_N"/>
</dbReference>
<dbReference type="PANTHER" id="PTHR45348">
    <property type="entry name" value="HYPOTHETICAL OXIDOREDUCTASE (EUROFUNG)"/>
    <property type="match status" value="1"/>
</dbReference>
<keyword evidence="4" id="KW-0521">NADP</keyword>
<dbReference type="GeneID" id="28897621"/>
<feature type="domain" description="Enoyl reductase (ER)" evidence="6">
    <location>
        <begin position="16"/>
        <end position="355"/>
    </location>
</feature>
<dbReference type="RefSeq" id="XP_018189444.1">
    <property type="nucleotide sequence ID" value="XM_018332484.1"/>
</dbReference>
<evidence type="ECO:0000256" key="1">
    <source>
        <dbReference type="ARBA" id="ARBA00008072"/>
    </source>
</evidence>
<dbReference type="InterPro" id="IPR047122">
    <property type="entry name" value="Trans-enoyl_RdTase-like"/>
</dbReference>
<dbReference type="InterPro" id="IPR036291">
    <property type="entry name" value="NAD(P)-bd_dom_sf"/>
</dbReference>
<evidence type="ECO:0000256" key="3">
    <source>
        <dbReference type="ARBA" id="ARBA00022741"/>
    </source>
</evidence>
<evidence type="ECO:0000256" key="4">
    <source>
        <dbReference type="ARBA" id="ARBA00022857"/>
    </source>
</evidence>
<evidence type="ECO:0000313" key="8">
    <source>
        <dbReference type="Proteomes" id="UP000076632"/>
    </source>
</evidence>
<organism evidence="7 8">
    <name type="scientific">Xylona heveae (strain CBS 132557 / TC161)</name>
    <dbReference type="NCBI Taxonomy" id="1328760"/>
    <lineage>
        <taxon>Eukaryota</taxon>
        <taxon>Fungi</taxon>
        <taxon>Dikarya</taxon>
        <taxon>Ascomycota</taxon>
        <taxon>Pezizomycotina</taxon>
        <taxon>Xylonomycetes</taxon>
        <taxon>Xylonales</taxon>
        <taxon>Xylonaceae</taxon>
        <taxon>Xylona</taxon>
    </lineage>
</organism>
<dbReference type="GO" id="GO:0016651">
    <property type="term" value="F:oxidoreductase activity, acting on NAD(P)H"/>
    <property type="evidence" value="ECO:0007669"/>
    <property type="project" value="InterPro"/>
</dbReference>
<dbReference type="Gene3D" id="3.40.50.720">
    <property type="entry name" value="NAD(P)-binding Rossmann-like Domain"/>
    <property type="match status" value="1"/>
</dbReference>
<name>A0A165HSS5_XYLHT</name>
<proteinExistence type="inferred from homology"/>
<dbReference type="OrthoDB" id="48317at2759"/>
<dbReference type="SMART" id="SM00829">
    <property type="entry name" value="PKS_ER"/>
    <property type="match status" value="1"/>
</dbReference>
<evidence type="ECO:0000313" key="7">
    <source>
        <dbReference type="EMBL" id="KZF23889.1"/>
    </source>
</evidence>
<dbReference type="AlphaFoldDB" id="A0A165HSS5"/>
<dbReference type="FunCoup" id="A0A165HSS5">
    <property type="interactions" value="214"/>
</dbReference>
<gene>
    <name evidence="7" type="ORF">L228DRAFT_246731</name>
</gene>
<accession>A0A165HSS5</accession>
<evidence type="ECO:0000256" key="2">
    <source>
        <dbReference type="ARBA" id="ARBA00011245"/>
    </source>
</evidence>
<comment type="subunit">
    <text evidence="2">Monomer.</text>
</comment>
<dbReference type="GO" id="GO:0000166">
    <property type="term" value="F:nucleotide binding"/>
    <property type="evidence" value="ECO:0007669"/>
    <property type="project" value="UniProtKB-KW"/>
</dbReference>
<dbReference type="InterPro" id="IPR020843">
    <property type="entry name" value="ER"/>
</dbReference>
<comment type="similarity">
    <text evidence="1">Belongs to the zinc-containing alcohol dehydrogenase family.</text>
</comment>
<dbReference type="InterPro" id="IPR013149">
    <property type="entry name" value="ADH-like_C"/>
</dbReference>
<dbReference type="Pfam" id="PF08240">
    <property type="entry name" value="ADH_N"/>
    <property type="match status" value="1"/>
</dbReference>
<keyword evidence="8" id="KW-1185">Reference proteome</keyword>
<dbReference type="SUPFAM" id="SSF51735">
    <property type="entry name" value="NAD(P)-binding Rossmann-fold domains"/>
    <property type="match status" value="1"/>
</dbReference>
<dbReference type="InterPro" id="IPR011032">
    <property type="entry name" value="GroES-like_sf"/>
</dbReference>
<dbReference type="OMA" id="KGSIDIC"/>
<dbReference type="InParanoid" id="A0A165HSS5"/>
<keyword evidence="3" id="KW-0547">Nucleotide-binding</keyword>
<dbReference type="EMBL" id="KV407457">
    <property type="protein sequence ID" value="KZF23889.1"/>
    <property type="molecule type" value="Genomic_DNA"/>
</dbReference>
<dbReference type="SUPFAM" id="SSF50129">
    <property type="entry name" value="GroES-like"/>
    <property type="match status" value="1"/>
</dbReference>
<dbReference type="PANTHER" id="PTHR45348:SF1">
    <property type="entry name" value="TRANS-ENOYL REDUCTASE STHE"/>
    <property type="match status" value="1"/>
</dbReference>
<dbReference type="STRING" id="1328760.A0A165HSS5"/>
<keyword evidence="5" id="KW-0560">Oxidoreductase</keyword>